<proteinExistence type="predicted"/>
<organism evidence="1">
    <name type="scientific">uncultured bacterium</name>
    <name type="common">gcode 4</name>
    <dbReference type="NCBI Taxonomy" id="1234023"/>
    <lineage>
        <taxon>Bacteria</taxon>
        <taxon>environmental samples</taxon>
    </lineage>
</organism>
<reference evidence="1" key="1">
    <citation type="journal article" date="2012" name="Science">
        <title>Fermentation, hydrogen, and sulfur metabolism in multiple uncultivated bacterial phyla.</title>
        <authorList>
            <person name="Wrighton K.C."/>
            <person name="Thomas B.C."/>
            <person name="Sharon I."/>
            <person name="Miller C.S."/>
            <person name="Castelle C.J."/>
            <person name="VerBerkmoes N.C."/>
            <person name="Wilkins M.J."/>
            <person name="Hettich R.L."/>
            <person name="Lipton M.S."/>
            <person name="Williams K.H."/>
            <person name="Long P.E."/>
            <person name="Banfield J.F."/>
        </authorList>
    </citation>
    <scope>NUCLEOTIDE SEQUENCE [LARGE SCALE GENOMIC DNA]</scope>
</reference>
<protein>
    <submittedName>
        <fullName evidence="1">Uncharacterized protein</fullName>
    </submittedName>
</protein>
<dbReference type="AlphaFoldDB" id="K2F9S8"/>
<dbReference type="Gene3D" id="3.40.50.2300">
    <property type="match status" value="1"/>
</dbReference>
<sequence length="516" mass="60525">MTTTFIPALPEGKDTTKKIWVIGHIDSIRWKTKKRMKNLFSPDLLIKKNWLSLAPNGNSFLCKELYEVEAKFDKLHSAPEKLKELESDIDDFIKTISKDAKLRKTSKEDETADEVRLAGWKEIFDNEVTKLKSATKEFTPLKKLLFWLWDYWWYYNTEFREKINVSFPDKDFVNSVAKKYLVEALPSSVKETVNDMRVVNMAVWHGHFAILFDDKENELRRIVTDSQLFELRWVYGYSYIDITPEWKPIARSVCNQWGGRCFFDGEKLMAHRKFQTCAPKTTIIDWGYKVNSTNCTIVNGKLCSLIDADDSVAHTTWAGFMGMLDFSTQEALASYKMNEESATKMKVREWEITLNGEKIKPAGIFSPSHTKLLENGFTLFEFSEFHEIDNYIYNKVTVIDDRIDFIKSAEEGLKWVERLSTLATGSKKEALEHILETDPDAALLDMHLTQWEEFEWLWIANELQKRWFKWEIMIISWYWKDKLKAMRALIKKDKVHIPGKDLREIDKCLYGKCDCL</sequence>
<accession>K2F9S8</accession>
<comment type="caution">
    <text evidence="1">The sequence shown here is derived from an EMBL/GenBank/DDBJ whole genome shotgun (WGS) entry which is preliminary data.</text>
</comment>
<dbReference type="EMBL" id="AMFJ01000410">
    <property type="protein sequence ID" value="EKE27886.1"/>
    <property type="molecule type" value="Genomic_DNA"/>
</dbReference>
<dbReference type="InterPro" id="IPR011006">
    <property type="entry name" value="CheY-like_superfamily"/>
</dbReference>
<name>K2F9S8_9BACT</name>
<gene>
    <name evidence="1" type="ORF">ACD_3C00136G0002</name>
</gene>
<dbReference type="SUPFAM" id="SSF52172">
    <property type="entry name" value="CheY-like"/>
    <property type="match status" value="1"/>
</dbReference>
<evidence type="ECO:0000313" key="1">
    <source>
        <dbReference type="EMBL" id="EKE27886.1"/>
    </source>
</evidence>